<feature type="region of interest" description="Disordered" evidence="5">
    <location>
        <begin position="429"/>
        <end position="495"/>
    </location>
</feature>
<name>A0A8S0ZA30_ARCPL</name>
<organism evidence="6 7">
    <name type="scientific">Arctia plantaginis</name>
    <name type="common">Wood tiger moth</name>
    <name type="synonym">Phalaena plantaginis</name>
    <dbReference type="NCBI Taxonomy" id="874455"/>
    <lineage>
        <taxon>Eukaryota</taxon>
        <taxon>Metazoa</taxon>
        <taxon>Ecdysozoa</taxon>
        <taxon>Arthropoda</taxon>
        <taxon>Hexapoda</taxon>
        <taxon>Insecta</taxon>
        <taxon>Pterygota</taxon>
        <taxon>Neoptera</taxon>
        <taxon>Endopterygota</taxon>
        <taxon>Lepidoptera</taxon>
        <taxon>Glossata</taxon>
        <taxon>Ditrysia</taxon>
        <taxon>Noctuoidea</taxon>
        <taxon>Erebidae</taxon>
        <taxon>Arctiinae</taxon>
        <taxon>Arctia</taxon>
    </lineage>
</organism>
<evidence type="ECO:0000256" key="5">
    <source>
        <dbReference type="SAM" id="MobiDB-lite"/>
    </source>
</evidence>
<dbReference type="Pfam" id="PF13855">
    <property type="entry name" value="LRR_8"/>
    <property type="match status" value="1"/>
</dbReference>
<feature type="compositionally biased region" description="Low complexity" evidence="5">
    <location>
        <begin position="536"/>
        <end position="546"/>
    </location>
</feature>
<keyword evidence="3" id="KW-0677">Repeat</keyword>
<protein>
    <recommendedName>
        <fullName evidence="4">Dynein axonemal assembly factor 1 homolog</fullName>
    </recommendedName>
</protein>
<feature type="region of interest" description="Disordered" evidence="5">
    <location>
        <begin position="16"/>
        <end position="38"/>
    </location>
</feature>
<dbReference type="InterPro" id="IPR050576">
    <property type="entry name" value="Cilia_flagella_integrity"/>
</dbReference>
<dbReference type="InterPro" id="IPR001611">
    <property type="entry name" value="Leu-rich_rpt"/>
</dbReference>
<evidence type="ECO:0000313" key="7">
    <source>
        <dbReference type="Proteomes" id="UP000494256"/>
    </source>
</evidence>
<comment type="caution">
    <text evidence="6">The sequence shown here is derived from an EMBL/GenBank/DDBJ whole genome shotgun (WGS) entry which is preliminary data.</text>
</comment>
<gene>
    <name evidence="6" type="ORF">APLA_LOCUS3838</name>
</gene>
<feature type="compositionally biased region" description="Low complexity" evidence="5">
    <location>
        <begin position="639"/>
        <end position="666"/>
    </location>
</feature>
<feature type="region of interest" description="Disordered" evidence="5">
    <location>
        <begin position="535"/>
        <end position="687"/>
    </location>
</feature>
<keyword evidence="2" id="KW-0433">Leucine-rich repeat</keyword>
<proteinExistence type="predicted"/>
<feature type="compositionally biased region" description="Low complexity" evidence="5">
    <location>
        <begin position="478"/>
        <end position="495"/>
    </location>
</feature>
<feature type="compositionally biased region" description="Basic and acidic residues" evidence="5">
    <location>
        <begin position="619"/>
        <end position="628"/>
    </location>
</feature>
<dbReference type="PANTHER" id="PTHR45973">
    <property type="entry name" value="PROTEIN PHOSPHATASE 1 REGULATORY SUBUNIT SDS22-RELATED"/>
    <property type="match status" value="1"/>
</dbReference>
<dbReference type="PANTHER" id="PTHR45973:SF8">
    <property type="entry name" value="LEUCINE-RICH REPEAT-CONTAINING PROTEIN 49"/>
    <property type="match status" value="1"/>
</dbReference>
<reference evidence="6 7" key="1">
    <citation type="submission" date="2020-04" db="EMBL/GenBank/DDBJ databases">
        <authorList>
            <person name="Wallbank WR R."/>
            <person name="Pardo Diaz C."/>
            <person name="Kozak K."/>
            <person name="Martin S."/>
            <person name="Jiggins C."/>
            <person name="Moest M."/>
            <person name="Warren A I."/>
            <person name="Byers J.R.P. K."/>
            <person name="Montejo-Kovacevich G."/>
            <person name="Yen C E."/>
        </authorList>
    </citation>
    <scope>NUCLEOTIDE SEQUENCE [LARGE SCALE GENOMIC DNA]</scope>
</reference>
<accession>A0A8S0ZA30</accession>
<dbReference type="Gene3D" id="3.80.10.10">
    <property type="entry name" value="Ribonuclease Inhibitor"/>
    <property type="match status" value="3"/>
</dbReference>
<sequence>MPITNNRGNVRKIAFRTRGRSAQSLDTGGPRVDSGAGGDGRLFLQIRPALTDPRAALAQRSHSTLSGNDFLHKDDSKDETVGLQAVGEGKVQLLRTPQEKDRLPDRISLDRRGLSSIPHIVGEPGLRLLSLQHNLINSLTGLSPLDLGKLVFLDVYDNQIDKITSLERLFSLRVLLMGKNRIKRIEGLTNLLKLEVLDLHGNRIGRVCGLSNLSELKVLNLAGNQIKCIGQTDLQGLVSLRELNLKRNRLRKLLGFQNTPKLQKLYLGNNDLQSVEDMSSLAEAVALIEVSLDGNPVALGGDCTPFLVSYLPNILTLSNMHVTEQVRRAAMAWRSNKEAAHAAYCALGGAAQQEARRDQIINNARTNWELLRSENKCFIAASSPNKNVDDEKEYTIEATTMITQVGCTQTMDEAGLPDVVVALQQVETEDSDCKNNNSDAGIKPVAENVPRASPMKKLQRSATAKKTSERRVNFSDRSASQDTDASHSTSTSSDLRLPPILLPIISSLENVKLSEGSEPILKRWESISSVEPIVDSSFSSLPSSSSDSEEETTKRTIRRVPTALRRRENFSAMRSKSVCDPETRRSKSKNSDISENASNISSSTNVGSVANSSTSGSDHNSKVLRRESSLNSRMSRNIRSATTSRRSERASSATRASTAKSKTVKSINLANFKSSEPVPKSMPPSKDREQGVDYLVEVCDGVVSVWGAGAVRRISRDWDWERARAVTRAAFHYVHYNAVAQCLSELKTKFPNISTISVRATGLQWLGQLHSLAELRGLTGLTVLPEGNPIDAKIWREYAIYRLAHWGLKQINDEPVTEEDIKSANRTYEGLSDIVLRALPDAPLQPLLSRLGRSGNSSVSAKAWLRVADPALRDVIAKEALQYKKGHVSQEDMSWRVRGRGQLSHAIELACGAAQRLKVLEVLWPTILVEMIEDILNDFSDMETHVKEQMKIIMDTM</sequence>
<dbReference type="InterPro" id="IPR003591">
    <property type="entry name" value="Leu-rich_rpt_typical-subtyp"/>
</dbReference>
<feature type="compositionally biased region" description="Polar residues" evidence="5">
    <location>
        <begin position="593"/>
        <end position="618"/>
    </location>
</feature>
<dbReference type="SMART" id="SM00369">
    <property type="entry name" value="LRR_TYP"/>
    <property type="match status" value="5"/>
</dbReference>
<evidence type="ECO:0000256" key="3">
    <source>
        <dbReference type="ARBA" id="ARBA00022737"/>
    </source>
</evidence>
<dbReference type="PROSITE" id="PS51450">
    <property type="entry name" value="LRR"/>
    <property type="match status" value="7"/>
</dbReference>
<dbReference type="SMART" id="SM00365">
    <property type="entry name" value="LRR_SD22"/>
    <property type="match status" value="7"/>
</dbReference>
<dbReference type="InterPro" id="IPR032675">
    <property type="entry name" value="LRR_dom_sf"/>
</dbReference>
<evidence type="ECO:0000256" key="4">
    <source>
        <dbReference type="ARBA" id="ARBA00024433"/>
    </source>
</evidence>
<dbReference type="SUPFAM" id="SSF52075">
    <property type="entry name" value="Outer arm dynein light chain 1"/>
    <property type="match status" value="1"/>
</dbReference>
<evidence type="ECO:0000256" key="1">
    <source>
        <dbReference type="ARBA" id="ARBA00003843"/>
    </source>
</evidence>
<dbReference type="OrthoDB" id="9629124at2759"/>
<comment type="function">
    <text evidence="1">Cilium-specific protein required for cilia structures.</text>
</comment>
<dbReference type="Proteomes" id="UP000494256">
    <property type="component" value="Unassembled WGS sequence"/>
</dbReference>
<dbReference type="EMBL" id="CADEBD010000284">
    <property type="protein sequence ID" value="CAB3229057.1"/>
    <property type="molecule type" value="Genomic_DNA"/>
</dbReference>
<dbReference type="SUPFAM" id="SSF52058">
    <property type="entry name" value="L domain-like"/>
    <property type="match status" value="1"/>
</dbReference>
<dbReference type="AlphaFoldDB" id="A0A8S0ZA30"/>
<evidence type="ECO:0000256" key="2">
    <source>
        <dbReference type="ARBA" id="ARBA00022614"/>
    </source>
</evidence>
<feature type="compositionally biased region" description="Basic and acidic residues" evidence="5">
    <location>
        <begin position="577"/>
        <end position="592"/>
    </location>
</feature>
<evidence type="ECO:0000313" key="6">
    <source>
        <dbReference type="EMBL" id="CAB3229057.1"/>
    </source>
</evidence>
<feature type="compositionally biased region" description="Polar residues" evidence="5">
    <location>
        <begin position="629"/>
        <end position="638"/>
    </location>
</feature>